<name>A0ABZ2KB93_9BACT</name>
<feature type="transmembrane region" description="Helical" evidence="7">
    <location>
        <begin position="398"/>
        <end position="422"/>
    </location>
</feature>
<gene>
    <name evidence="9" type="ORF">LZC95_03780</name>
</gene>
<feature type="transmembrane region" description="Helical" evidence="7">
    <location>
        <begin position="446"/>
        <end position="467"/>
    </location>
</feature>
<feature type="domain" description="Major facilitator superfamily (MFS) profile" evidence="8">
    <location>
        <begin position="16"/>
        <end position="470"/>
    </location>
</feature>
<dbReference type="NCBIfam" id="TIGR00711">
    <property type="entry name" value="efflux_EmrB"/>
    <property type="match status" value="1"/>
</dbReference>
<evidence type="ECO:0000256" key="1">
    <source>
        <dbReference type="ARBA" id="ARBA00004651"/>
    </source>
</evidence>
<feature type="transmembrane region" description="Helical" evidence="7">
    <location>
        <begin position="14"/>
        <end position="40"/>
    </location>
</feature>
<dbReference type="PROSITE" id="PS50850">
    <property type="entry name" value="MFS"/>
    <property type="match status" value="1"/>
</dbReference>
<dbReference type="PRINTS" id="PR01036">
    <property type="entry name" value="TCRTETB"/>
</dbReference>
<dbReference type="Pfam" id="PF07690">
    <property type="entry name" value="MFS_1"/>
    <property type="match status" value="1"/>
</dbReference>
<evidence type="ECO:0000256" key="6">
    <source>
        <dbReference type="ARBA" id="ARBA00023136"/>
    </source>
</evidence>
<dbReference type="EMBL" id="CP089982">
    <property type="protein sequence ID" value="WXA95957.1"/>
    <property type="molecule type" value="Genomic_DNA"/>
</dbReference>
<feature type="transmembrane region" description="Helical" evidence="7">
    <location>
        <begin position="337"/>
        <end position="354"/>
    </location>
</feature>
<evidence type="ECO:0000256" key="4">
    <source>
        <dbReference type="ARBA" id="ARBA00022692"/>
    </source>
</evidence>
<feature type="transmembrane region" description="Helical" evidence="7">
    <location>
        <begin position="82"/>
        <end position="101"/>
    </location>
</feature>
<evidence type="ECO:0000256" key="3">
    <source>
        <dbReference type="ARBA" id="ARBA00022475"/>
    </source>
</evidence>
<accession>A0ABZ2KB93</accession>
<dbReference type="PANTHER" id="PTHR42718:SF46">
    <property type="entry name" value="BLR6921 PROTEIN"/>
    <property type="match status" value="1"/>
</dbReference>
<keyword evidence="4 7" id="KW-0812">Transmembrane</keyword>
<evidence type="ECO:0000259" key="8">
    <source>
        <dbReference type="PROSITE" id="PS50850"/>
    </source>
</evidence>
<feature type="transmembrane region" description="Helical" evidence="7">
    <location>
        <begin position="275"/>
        <end position="296"/>
    </location>
</feature>
<evidence type="ECO:0000313" key="10">
    <source>
        <dbReference type="Proteomes" id="UP001379533"/>
    </source>
</evidence>
<feature type="transmembrane region" description="Helical" evidence="7">
    <location>
        <begin position="366"/>
        <end position="386"/>
    </location>
</feature>
<evidence type="ECO:0000256" key="7">
    <source>
        <dbReference type="SAM" id="Phobius"/>
    </source>
</evidence>
<evidence type="ECO:0000313" key="9">
    <source>
        <dbReference type="EMBL" id="WXA95957.1"/>
    </source>
</evidence>
<keyword evidence="3" id="KW-1003">Cell membrane</keyword>
<keyword evidence="5 7" id="KW-1133">Transmembrane helix</keyword>
<evidence type="ECO:0000256" key="2">
    <source>
        <dbReference type="ARBA" id="ARBA00022448"/>
    </source>
</evidence>
<keyword evidence="2" id="KW-0813">Transport</keyword>
<dbReference type="InterPro" id="IPR004638">
    <property type="entry name" value="EmrB-like"/>
</dbReference>
<feature type="transmembrane region" description="Helical" evidence="7">
    <location>
        <begin position="52"/>
        <end position="70"/>
    </location>
</feature>
<dbReference type="RefSeq" id="WP_394846568.1">
    <property type="nucleotide sequence ID" value="NZ_CP089982.1"/>
</dbReference>
<dbReference type="InterPro" id="IPR020846">
    <property type="entry name" value="MFS_dom"/>
</dbReference>
<feature type="transmembrane region" description="Helical" evidence="7">
    <location>
        <begin position="169"/>
        <end position="190"/>
    </location>
</feature>
<dbReference type="Gene3D" id="1.20.1720.10">
    <property type="entry name" value="Multidrug resistance protein D"/>
    <property type="match status" value="1"/>
</dbReference>
<dbReference type="Gene3D" id="1.20.1250.20">
    <property type="entry name" value="MFS general substrate transporter like domains"/>
    <property type="match status" value="1"/>
</dbReference>
<keyword evidence="6 7" id="KW-0472">Membrane</keyword>
<organism evidence="9 10">
    <name type="scientific">Pendulispora brunnea</name>
    <dbReference type="NCBI Taxonomy" id="2905690"/>
    <lineage>
        <taxon>Bacteria</taxon>
        <taxon>Pseudomonadati</taxon>
        <taxon>Myxococcota</taxon>
        <taxon>Myxococcia</taxon>
        <taxon>Myxococcales</taxon>
        <taxon>Sorangiineae</taxon>
        <taxon>Pendulisporaceae</taxon>
        <taxon>Pendulispora</taxon>
    </lineage>
</organism>
<reference evidence="9 10" key="1">
    <citation type="submission" date="2021-12" db="EMBL/GenBank/DDBJ databases">
        <title>Discovery of the Pendulisporaceae a myxobacterial family with distinct sporulation behavior and unique specialized metabolism.</title>
        <authorList>
            <person name="Garcia R."/>
            <person name="Popoff A."/>
            <person name="Bader C.D."/>
            <person name="Loehr J."/>
            <person name="Walesch S."/>
            <person name="Walt C."/>
            <person name="Boldt J."/>
            <person name="Bunk B."/>
            <person name="Haeckl F.J.F.P.J."/>
            <person name="Gunesch A.P."/>
            <person name="Birkelbach J."/>
            <person name="Nuebel U."/>
            <person name="Pietschmann T."/>
            <person name="Bach T."/>
            <person name="Mueller R."/>
        </authorList>
    </citation>
    <scope>NUCLEOTIDE SEQUENCE [LARGE SCALE GENOMIC DNA]</scope>
    <source>
        <strain evidence="9 10">MSr12523</strain>
    </source>
</reference>
<feature type="transmembrane region" description="Helical" evidence="7">
    <location>
        <begin position="142"/>
        <end position="163"/>
    </location>
</feature>
<sequence length="488" mass="51403">MATNTTEPASRRRWLALFAVLLGQFMLVLDATIVNVALPVIQADLHLPEARLTWVTNAYLLAYGGLLLLFGRLGDLYGRRRLFLSGLALFTLASVACGMTHHELVLIAARFVQGVGAAAASSVVLAIVAIEFPEPAERTKAMSGYMFVSISGGSVGLLVGGVITQMLDWHWIFLVNLPIGLISIPLARAVLRETPPGTKGNVDVAGAVLVTASAMSLVYALVAGATHAWTSPAVLVPAFATVVLLAVFIVVELRVAQPILPLRILRIRSLMVGNLVRGLLMMGMYGVFFFGSLELWHALGFGPMRVGLAFLPMTGMVGLMSLGIAARLVARFGPRSVLLGGMSLVVLAIASFARMDPHASYWPWRLVSFALLGLGAGTSFLPLLTIAMSDVPAKDAGLGSAMVTLSLQLAGAIDLAILATAASHRTATLRTMHMGQLDAVLGGYHFAYQVATGGVVLGLLAAAFLLAPARKQATPKPLQPDVDVKAAA</sequence>
<dbReference type="SUPFAM" id="SSF103473">
    <property type="entry name" value="MFS general substrate transporter"/>
    <property type="match status" value="1"/>
</dbReference>
<evidence type="ECO:0000256" key="5">
    <source>
        <dbReference type="ARBA" id="ARBA00022989"/>
    </source>
</evidence>
<feature type="transmembrane region" description="Helical" evidence="7">
    <location>
        <begin position="107"/>
        <end position="130"/>
    </location>
</feature>
<dbReference type="PANTHER" id="PTHR42718">
    <property type="entry name" value="MAJOR FACILITATOR SUPERFAMILY MULTIDRUG TRANSPORTER MFSC"/>
    <property type="match status" value="1"/>
</dbReference>
<dbReference type="InterPro" id="IPR036259">
    <property type="entry name" value="MFS_trans_sf"/>
</dbReference>
<dbReference type="Proteomes" id="UP001379533">
    <property type="component" value="Chromosome"/>
</dbReference>
<feature type="transmembrane region" description="Helical" evidence="7">
    <location>
        <begin position="308"/>
        <end position="330"/>
    </location>
</feature>
<feature type="transmembrane region" description="Helical" evidence="7">
    <location>
        <begin position="234"/>
        <end position="255"/>
    </location>
</feature>
<protein>
    <submittedName>
        <fullName evidence="9">DHA2 family efflux MFS transporter permease subunit</fullName>
    </submittedName>
</protein>
<dbReference type="InterPro" id="IPR011701">
    <property type="entry name" value="MFS"/>
</dbReference>
<feature type="transmembrane region" description="Helical" evidence="7">
    <location>
        <begin position="202"/>
        <end position="222"/>
    </location>
</feature>
<keyword evidence="10" id="KW-1185">Reference proteome</keyword>
<proteinExistence type="predicted"/>
<comment type="subcellular location">
    <subcellularLocation>
        <location evidence="1">Cell membrane</location>
        <topology evidence="1">Multi-pass membrane protein</topology>
    </subcellularLocation>
</comment>